<organism evidence="1 2">
    <name type="scientific">Prauserella cavernicola</name>
    <dbReference type="NCBI Taxonomy" id="2800127"/>
    <lineage>
        <taxon>Bacteria</taxon>
        <taxon>Bacillati</taxon>
        <taxon>Actinomycetota</taxon>
        <taxon>Actinomycetes</taxon>
        <taxon>Pseudonocardiales</taxon>
        <taxon>Pseudonocardiaceae</taxon>
        <taxon>Prauserella</taxon>
    </lineage>
</organism>
<gene>
    <name evidence="1" type="ORF">JHE00_02390</name>
</gene>
<dbReference type="Proteomes" id="UP000635245">
    <property type="component" value="Unassembled WGS sequence"/>
</dbReference>
<protein>
    <submittedName>
        <fullName evidence="1">Uncharacterized protein</fullName>
    </submittedName>
</protein>
<proteinExistence type="predicted"/>
<dbReference type="AlphaFoldDB" id="A0A934V331"/>
<dbReference type="RefSeq" id="WP_200314260.1">
    <property type="nucleotide sequence ID" value="NZ_JAENJH010000001.1"/>
</dbReference>
<name>A0A934V331_9PSEU</name>
<comment type="caution">
    <text evidence="1">The sequence shown here is derived from an EMBL/GenBank/DDBJ whole genome shotgun (WGS) entry which is preliminary data.</text>
</comment>
<reference evidence="1" key="1">
    <citation type="submission" date="2020-12" db="EMBL/GenBank/DDBJ databases">
        <title>Prauserella sp. ASG 168, a novel actinomycete isolated from cave rock.</title>
        <authorList>
            <person name="Suriyachadkun C."/>
        </authorList>
    </citation>
    <scope>NUCLEOTIDE SEQUENCE</scope>
    <source>
        <strain evidence="1">ASG 168</strain>
    </source>
</reference>
<accession>A0A934V331</accession>
<dbReference type="EMBL" id="JAENJH010000001">
    <property type="protein sequence ID" value="MBK1783159.1"/>
    <property type="molecule type" value="Genomic_DNA"/>
</dbReference>
<keyword evidence="2" id="KW-1185">Reference proteome</keyword>
<sequence length="153" mass="16749">MSEQRAEKPEPVAVDVVLGLAVESVRAGLRAGRRLHRATRPVAGFLLRPDHRVGQRLLALAETGQRGRKVALDELTAAYRKVVPVVAADVVRQLDLADLVTEVAAEIDLPEIIRVSTGSVAAETVRDVRVQSMRADEAVAYWTGRVLRPWRTG</sequence>
<evidence type="ECO:0000313" key="2">
    <source>
        <dbReference type="Proteomes" id="UP000635245"/>
    </source>
</evidence>
<evidence type="ECO:0000313" key="1">
    <source>
        <dbReference type="EMBL" id="MBK1783159.1"/>
    </source>
</evidence>